<dbReference type="InterPro" id="IPR036259">
    <property type="entry name" value="MFS_trans_sf"/>
</dbReference>
<feature type="region of interest" description="Disordered" evidence="9">
    <location>
        <begin position="536"/>
        <end position="567"/>
    </location>
</feature>
<evidence type="ECO:0000256" key="9">
    <source>
        <dbReference type="SAM" id="MobiDB-lite"/>
    </source>
</evidence>
<evidence type="ECO:0000259" key="11">
    <source>
        <dbReference type="PROSITE" id="PS50850"/>
    </source>
</evidence>
<evidence type="ECO:0000313" key="12">
    <source>
        <dbReference type="EMBL" id="KAF7318177.1"/>
    </source>
</evidence>
<gene>
    <name evidence="12" type="ORF">HMN09_00325900</name>
</gene>
<feature type="transmembrane region" description="Helical" evidence="10">
    <location>
        <begin position="450"/>
        <end position="473"/>
    </location>
</feature>
<feature type="transmembrane region" description="Helical" evidence="10">
    <location>
        <begin position="47"/>
        <end position="67"/>
    </location>
</feature>
<protein>
    <submittedName>
        <fullName evidence="12">General substrate transporter</fullName>
    </submittedName>
</protein>
<dbReference type="SUPFAM" id="SSF103473">
    <property type="entry name" value="MFS general substrate transporter"/>
    <property type="match status" value="1"/>
</dbReference>
<dbReference type="PROSITE" id="PS00217">
    <property type="entry name" value="SUGAR_TRANSPORT_2"/>
    <property type="match status" value="1"/>
</dbReference>
<dbReference type="GO" id="GO:0005351">
    <property type="term" value="F:carbohydrate:proton symporter activity"/>
    <property type="evidence" value="ECO:0007669"/>
    <property type="project" value="TreeGrafter"/>
</dbReference>
<dbReference type="InterPro" id="IPR005828">
    <property type="entry name" value="MFS_sugar_transport-like"/>
</dbReference>
<comment type="similarity">
    <text evidence="2 8">Belongs to the major facilitator superfamily. Sugar transporter (TC 2.A.1.1) family.</text>
</comment>
<dbReference type="OrthoDB" id="6612291at2759"/>
<name>A0A8H6TK26_MYCCL</name>
<feature type="transmembrane region" description="Helical" evidence="10">
    <location>
        <begin position="416"/>
        <end position="438"/>
    </location>
</feature>
<keyword evidence="3 8" id="KW-0813">Transport</keyword>
<evidence type="ECO:0000256" key="7">
    <source>
        <dbReference type="ARBA" id="ARBA00049119"/>
    </source>
</evidence>
<reference evidence="12" key="1">
    <citation type="submission" date="2020-05" db="EMBL/GenBank/DDBJ databases">
        <title>Mycena genomes resolve the evolution of fungal bioluminescence.</title>
        <authorList>
            <person name="Tsai I.J."/>
        </authorList>
    </citation>
    <scope>NUCLEOTIDE SEQUENCE</scope>
    <source>
        <strain evidence="12">110903Hualien_Pintung</strain>
    </source>
</reference>
<evidence type="ECO:0000256" key="2">
    <source>
        <dbReference type="ARBA" id="ARBA00010992"/>
    </source>
</evidence>
<evidence type="ECO:0000256" key="8">
    <source>
        <dbReference type="RuleBase" id="RU003346"/>
    </source>
</evidence>
<dbReference type="InterPro" id="IPR050360">
    <property type="entry name" value="MFS_Sugar_Transporters"/>
</dbReference>
<feature type="transmembrane region" description="Helical" evidence="10">
    <location>
        <begin position="153"/>
        <end position="171"/>
    </location>
</feature>
<dbReference type="PRINTS" id="PR00171">
    <property type="entry name" value="SUGRTRNSPORT"/>
</dbReference>
<dbReference type="Pfam" id="PF00083">
    <property type="entry name" value="Sugar_tr"/>
    <property type="match status" value="1"/>
</dbReference>
<evidence type="ECO:0000256" key="1">
    <source>
        <dbReference type="ARBA" id="ARBA00004141"/>
    </source>
</evidence>
<dbReference type="CDD" id="cd17356">
    <property type="entry name" value="MFS_HXT"/>
    <property type="match status" value="1"/>
</dbReference>
<comment type="subcellular location">
    <subcellularLocation>
        <location evidence="1">Membrane</location>
        <topology evidence="1">Multi-pass membrane protein</topology>
    </subcellularLocation>
</comment>
<proteinExistence type="inferred from homology"/>
<dbReference type="NCBIfam" id="TIGR00879">
    <property type="entry name" value="SP"/>
    <property type="match status" value="1"/>
</dbReference>
<dbReference type="PANTHER" id="PTHR48022:SF61">
    <property type="entry name" value="HIGH AFFINITY GLUCOSE TRANSPORTER RGT2"/>
    <property type="match status" value="1"/>
</dbReference>
<evidence type="ECO:0000256" key="5">
    <source>
        <dbReference type="ARBA" id="ARBA00022989"/>
    </source>
</evidence>
<dbReference type="InterPro" id="IPR003663">
    <property type="entry name" value="Sugar/inositol_transpt"/>
</dbReference>
<accession>A0A8H6TK26</accession>
<feature type="transmembrane region" description="Helical" evidence="10">
    <location>
        <begin position="20"/>
        <end position="40"/>
    </location>
</feature>
<dbReference type="Proteomes" id="UP000613580">
    <property type="component" value="Unassembled WGS sequence"/>
</dbReference>
<dbReference type="AlphaFoldDB" id="A0A8H6TK26"/>
<comment type="catalytic activity">
    <reaction evidence="7">
        <text>myo-inositol(out) + H(+)(out) = myo-inositol(in) + H(+)(in)</text>
        <dbReference type="Rhea" id="RHEA:60364"/>
        <dbReference type="ChEBI" id="CHEBI:15378"/>
        <dbReference type="ChEBI" id="CHEBI:17268"/>
    </reaction>
</comment>
<keyword evidence="13" id="KW-1185">Reference proteome</keyword>
<dbReference type="FunFam" id="1.20.1250.20:FF:000180">
    <property type="entry name" value="MFS monosaccharide transporter"/>
    <property type="match status" value="1"/>
</dbReference>
<keyword evidence="4 10" id="KW-0812">Transmembrane</keyword>
<comment type="caution">
    <text evidence="12">The sequence shown here is derived from an EMBL/GenBank/DDBJ whole genome shotgun (WGS) entry which is preliminary data.</text>
</comment>
<feature type="transmembrane region" description="Helical" evidence="10">
    <location>
        <begin position="376"/>
        <end position="396"/>
    </location>
</feature>
<dbReference type="GO" id="GO:0016020">
    <property type="term" value="C:membrane"/>
    <property type="evidence" value="ECO:0007669"/>
    <property type="project" value="UniProtKB-SubCell"/>
</dbReference>
<dbReference type="PROSITE" id="PS50850">
    <property type="entry name" value="MFS"/>
    <property type="match status" value="1"/>
</dbReference>
<dbReference type="InterPro" id="IPR020846">
    <property type="entry name" value="MFS_dom"/>
</dbReference>
<dbReference type="InterPro" id="IPR005829">
    <property type="entry name" value="Sugar_transporter_CS"/>
</dbReference>
<keyword evidence="6 10" id="KW-0472">Membrane</keyword>
<feature type="domain" description="Major facilitator superfamily (MFS) profile" evidence="11">
    <location>
        <begin position="27"/>
        <end position="507"/>
    </location>
</feature>
<evidence type="ECO:0000256" key="6">
    <source>
        <dbReference type="ARBA" id="ARBA00023136"/>
    </source>
</evidence>
<feature type="transmembrane region" description="Helical" evidence="10">
    <location>
        <begin position="183"/>
        <end position="203"/>
    </location>
</feature>
<organism evidence="12 13">
    <name type="scientific">Mycena chlorophos</name>
    <name type="common">Agaric fungus</name>
    <name type="synonym">Agaricus chlorophos</name>
    <dbReference type="NCBI Taxonomy" id="658473"/>
    <lineage>
        <taxon>Eukaryota</taxon>
        <taxon>Fungi</taxon>
        <taxon>Dikarya</taxon>
        <taxon>Basidiomycota</taxon>
        <taxon>Agaricomycotina</taxon>
        <taxon>Agaricomycetes</taxon>
        <taxon>Agaricomycetidae</taxon>
        <taxon>Agaricales</taxon>
        <taxon>Marasmiineae</taxon>
        <taxon>Mycenaceae</taxon>
        <taxon>Mycena</taxon>
    </lineage>
</organism>
<evidence type="ECO:0000256" key="3">
    <source>
        <dbReference type="ARBA" id="ARBA00022448"/>
    </source>
</evidence>
<feature type="transmembrane region" description="Helical" evidence="10">
    <location>
        <begin position="215"/>
        <end position="234"/>
    </location>
</feature>
<evidence type="ECO:0000256" key="4">
    <source>
        <dbReference type="ARBA" id="ARBA00022692"/>
    </source>
</evidence>
<dbReference type="PROSITE" id="PS00216">
    <property type="entry name" value="SUGAR_TRANSPORT_1"/>
    <property type="match status" value="2"/>
</dbReference>
<feature type="transmembrane region" description="Helical" evidence="10">
    <location>
        <begin position="485"/>
        <end position="503"/>
    </location>
</feature>
<dbReference type="Gene3D" id="1.20.1250.20">
    <property type="entry name" value="MFS general substrate transporter like domains"/>
    <property type="match status" value="1"/>
</dbReference>
<keyword evidence="5 10" id="KW-1133">Transmembrane helix</keyword>
<evidence type="ECO:0000313" key="13">
    <source>
        <dbReference type="Proteomes" id="UP000613580"/>
    </source>
</evidence>
<sequence length="567" mass="61764">MPGGAVVLGTADTSRIEAPVTVKTYLMCVFAAFGGVFFGYDTGEFSCFFFSCWMGGVLGMPFFIQMYTRMPYPSEPFSAANLPSSFALPAWEKSLMTSILSAGEFFGALVAGDIADAIGRRPTIIMGCGIFMVGCILEIAPKRALACFVIGRLIAGVGVGFISAVIILYISEIAPKKVRGALVSAYQFCITLGILLANCVVYATQNRLDTGSYRIPIGVQFLWAGILGIGLFFLPESPRYWARKGDVEKATNCLASVRNQPRDSDFVQDELAEILANLEFEREHIPTVGYVGSWLACFQGSIMDGNSNLRRSIVGTGLQCAQQFTGINFIFYFGTSFFQTLGTISNPFLITLITSLVNMLTTPVSFFIIEMFGRRRILIIGGIAMCTFQYIVAIVGTATPHVNELGGNPTAVKAEIAFICLFIASFAMTWGPAAWVVVGELFPLPIRSRGVGMSTASNWFWNCIIAVITPYFVSTDEADLGPKVFFIWGSTCVLSTLFSYFLVSETKGLSLEQVDQMLAETTPRTSTGWKPHTTWAAEKGQIHSPGKEEKIVDEKEETSQNAPAETV</sequence>
<feature type="transmembrane region" description="Helical" evidence="10">
    <location>
        <begin position="124"/>
        <end position="141"/>
    </location>
</feature>
<feature type="transmembrane region" description="Helical" evidence="10">
    <location>
        <begin position="347"/>
        <end position="369"/>
    </location>
</feature>
<dbReference type="PANTHER" id="PTHR48022">
    <property type="entry name" value="PLASTIDIC GLUCOSE TRANSPORTER 4"/>
    <property type="match status" value="1"/>
</dbReference>
<dbReference type="EMBL" id="JACAZE010000004">
    <property type="protein sequence ID" value="KAF7318177.1"/>
    <property type="molecule type" value="Genomic_DNA"/>
</dbReference>
<evidence type="ECO:0000256" key="10">
    <source>
        <dbReference type="SAM" id="Phobius"/>
    </source>
</evidence>